<reference evidence="2 3" key="1">
    <citation type="submission" date="2019-06" db="EMBL/GenBank/DDBJ databases">
        <title>Genomic Encyclopedia of Archaeal and Bacterial Type Strains, Phase II (KMG-II): from individual species to whole genera.</title>
        <authorList>
            <person name="Goeker M."/>
        </authorList>
    </citation>
    <scope>NUCLEOTIDE SEQUENCE [LARGE SCALE GENOMIC DNA]</scope>
    <source>
        <strain evidence="2 3">DSM 24789</strain>
    </source>
</reference>
<sequence>MYIRLSKKMTKSYYREILNSALQQAKEEYENSPNDSLNESIYNQLVDIKKTVVVEQHIYTEAEANKKYPLGVMVVRNFDGYLDMDWDYPKKLIDVSGGIPDYPTMPEGEDPKPDKPRGGWSVFD</sequence>
<dbReference type="AlphaFoldDB" id="A0A543G6T8"/>
<name>A0A543G6T8_9FLAO</name>
<dbReference type="Proteomes" id="UP000320773">
    <property type="component" value="Unassembled WGS sequence"/>
</dbReference>
<accession>A0A543G6T8</accession>
<organism evidence="2 3">
    <name type="scientific">Flavobacterium branchiophilum</name>
    <dbReference type="NCBI Taxonomy" id="55197"/>
    <lineage>
        <taxon>Bacteria</taxon>
        <taxon>Pseudomonadati</taxon>
        <taxon>Bacteroidota</taxon>
        <taxon>Flavobacteriia</taxon>
        <taxon>Flavobacteriales</taxon>
        <taxon>Flavobacteriaceae</taxon>
        <taxon>Flavobacterium</taxon>
    </lineage>
</organism>
<evidence type="ECO:0000313" key="3">
    <source>
        <dbReference type="Proteomes" id="UP000320773"/>
    </source>
</evidence>
<evidence type="ECO:0000313" key="2">
    <source>
        <dbReference type="EMBL" id="TQM41806.1"/>
    </source>
</evidence>
<proteinExistence type="predicted"/>
<evidence type="ECO:0000256" key="1">
    <source>
        <dbReference type="SAM" id="MobiDB-lite"/>
    </source>
</evidence>
<comment type="caution">
    <text evidence="2">The sequence shown here is derived from an EMBL/GenBank/DDBJ whole genome shotgun (WGS) entry which is preliminary data.</text>
</comment>
<protein>
    <submittedName>
        <fullName evidence="2">Uncharacterized protein</fullName>
    </submittedName>
</protein>
<gene>
    <name evidence="2" type="ORF">BC670_2816</name>
</gene>
<feature type="region of interest" description="Disordered" evidence="1">
    <location>
        <begin position="99"/>
        <end position="124"/>
    </location>
</feature>
<dbReference type="EMBL" id="VFPJ01000001">
    <property type="protein sequence ID" value="TQM41806.1"/>
    <property type="molecule type" value="Genomic_DNA"/>
</dbReference>